<organism evidence="5 6">
    <name type="scientific">Dacryopinax primogenitus (strain DJM 731)</name>
    <name type="common">Brown rot fungus</name>
    <dbReference type="NCBI Taxonomy" id="1858805"/>
    <lineage>
        <taxon>Eukaryota</taxon>
        <taxon>Fungi</taxon>
        <taxon>Dikarya</taxon>
        <taxon>Basidiomycota</taxon>
        <taxon>Agaricomycotina</taxon>
        <taxon>Dacrymycetes</taxon>
        <taxon>Dacrymycetales</taxon>
        <taxon>Dacrymycetaceae</taxon>
        <taxon>Dacryopinax</taxon>
    </lineage>
</organism>
<evidence type="ECO:0000259" key="2">
    <source>
        <dbReference type="Pfam" id="PF11707"/>
    </source>
</evidence>
<feature type="region of interest" description="Disordered" evidence="1">
    <location>
        <begin position="1"/>
        <end position="22"/>
    </location>
</feature>
<evidence type="ECO:0000259" key="4">
    <source>
        <dbReference type="Pfam" id="PF26140"/>
    </source>
</evidence>
<protein>
    <recommendedName>
        <fullName evidence="7">Nucleolar pre-ribosomal-associated protein 1 C-terminal domain-containing protein</fullName>
    </recommendedName>
</protein>
<feature type="domain" description="URB1 central HEAT repeat" evidence="4">
    <location>
        <begin position="661"/>
        <end position="845"/>
    </location>
</feature>
<dbReference type="PANTHER" id="PTHR13500:SF0">
    <property type="entry name" value="NUCLEOLAR PRE-RIBOSOMAL-ASSOCIATED PROTEIN 1"/>
    <property type="match status" value="1"/>
</dbReference>
<dbReference type="SUPFAM" id="SSF48371">
    <property type="entry name" value="ARM repeat"/>
    <property type="match status" value="1"/>
</dbReference>
<feature type="domain" description="URB1 N-terminal" evidence="2">
    <location>
        <begin position="104"/>
        <end position="431"/>
    </location>
</feature>
<dbReference type="GO" id="GO:0005730">
    <property type="term" value="C:nucleolus"/>
    <property type="evidence" value="ECO:0007669"/>
    <property type="project" value="TreeGrafter"/>
</dbReference>
<name>M5FVJ2_DACPD</name>
<keyword evidence="6" id="KW-1185">Reference proteome</keyword>
<evidence type="ECO:0008006" key="7">
    <source>
        <dbReference type="Google" id="ProtNLM"/>
    </source>
</evidence>
<dbReference type="InterPro" id="IPR039844">
    <property type="entry name" value="URB1"/>
</dbReference>
<dbReference type="GO" id="GO:0000466">
    <property type="term" value="P:maturation of 5.8S rRNA from tricistronic rRNA transcript (SSU-rRNA, 5.8S rRNA, LSU-rRNA)"/>
    <property type="evidence" value="ECO:0007669"/>
    <property type="project" value="TreeGrafter"/>
</dbReference>
<dbReference type="OMA" id="VVWVWQS"/>
<evidence type="ECO:0000313" key="5">
    <source>
        <dbReference type="EMBL" id="EJT99629.1"/>
    </source>
</evidence>
<accession>M5FVJ2</accession>
<evidence type="ECO:0000259" key="3">
    <source>
        <dbReference type="Pfam" id="PF16201"/>
    </source>
</evidence>
<reference evidence="5 6" key="1">
    <citation type="journal article" date="2012" name="Science">
        <title>The Paleozoic origin of enzymatic lignin decomposition reconstructed from 31 fungal genomes.</title>
        <authorList>
            <person name="Floudas D."/>
            <person name="Binder M."/>
            <person name="Riley R."/>
            <person name="Barry K."/>
            <person name="Blanchette R.A."/>
            <person name="Henrissat B."/>
            <person name="Martinez A.T."/>
            <person name="Otillar R."/>
            <person name="Spatafora J.W."/>
            <person name="Yadav J.S."/>
            <person name="Aerts A."/>
            <person name="Benoit I."/>
            <person name="Boyd A."/>
            <person name="Carlson A."/>
            <person name="Copeland A."/>
            <person name="Coutinho P.M."/>
            <person name="de Vries R.P."/>
            <person name="Ferreira P."/>
            <person name="Findley K."/>
            <person name="Foster B."/>
            <person name="Gaskell J."/>
            <person name="Glotzer D."/>
            <person name="Gorecki P."/>
            <person name="Heitman J."/>
            <person name="Hesse C."/>
            <person name="Hori C."/>
            <person name="Igarashi K."/>
            <person name="Jurgens J.A."/>
            <person name="Kallen N."/>
            <person name="Kersten P."/>
            <person name="Kohler A."/>
            <person name="Kuees U."/>
            <person name="Kumar T.K.A."/>
            <person name="Kuo A."/>
            <person name="LaButti K."/>
            <person name="Larrondo L.F."/>
            <person name="Lindquist E."/>
            <person name="Ling A."/>
            <person name="Lombard V."/>
            <person name="Lucas S."/>
            <person name="Lundell T."/>
            <person name="Martin R."/>
            <person name="McLaughlin D.J."/>
            <person name="Morgenstern I."/>
            <person name="Morin E."/>
            <person name="Murat C."/>
            <person name="Nagy L.G."/>
            <person name="Nolan M."/>
            <person name="Ohm R.A."/>
            <person name="Patyshakuliyeva A."/>
            <person name="Rokas A."/>
            <person name="Ruiz-Duenas F.J."/>
            <person name="Sabat G."/>
            <person name="Salamov A."/>
            <person name="Samejima M."/>
            <person name="Schmutz J."/>
            <person name="Slot J.C."/>
            <person name="St John F."/>
            <person name="Stenlid J."/>
            <person name="Sun H."/>
            <person name="Sun S."/>
            <person name="Syed K."/>
            <person name="Tsang A."/>
            <person name="Wiebenga A."/>
            <person name="Young D."/>
            <person name="Pisabarro A."/>
            <person name="Eastwood D.C."/>
            <person name="Martin F."/>
            <person name="Cullen D."/>
            <person name="Grigoriev I.V."/>
            <person name="Hibbett D.S."/>
        </authorList>
    </citation>
    <scope>NUCLEOTIDE SEQUENCE [LARGE SCALE GENOMIC DNA]</scope>
    <source>
        <strain evidence="5 6">DJM-731 SS1</strain>
    </source>
</reference>
<feature type="domain" description="URB1 C-terminal" evidence="3">
    <location>
        <begin position="1659"/>
        <end position="1849"/>
    </location>
</feature>
<proteinExistence type="predicted"/>
<dbReference type="EMBL" id="JH795869">
    <property type="protein sequence ID" value="EJT99629.1"/>
    <property type="molecule type" value="Genomic_DNA"/>
</dbReference>
<dbReference type="STRING" id="1858805.M5FVJ2"/>
<dbReference type="GO" id="GO:0000463">
    <property type="term" value="P:maturation of LSU-rRNA from tricistronic rRNA transcript (SSU-rRNA, 5.8S rRNA, LSU-rRNA)"/>
    <property type="evidence" value="ECO:0007669"/>
    <property type="project" value="TreeGrafter"/>
</dbReference>
<dbReference type="RefSeq" id="XP_040626527.1">
    <property type="nucleotide sequence ID" value="XM_040777334.1"/>
</dbReference>
<dbReference type="InterPro" id="IPR032436">
    <property type="entry name" value="URB1_C"/>
</dbReference>
<evidence type="ECO:0000313" key="6">
    <source>
        <dbReference type="Proteomes" id="UP000030653"/>
    </source>
</evidence>
<dbReference type="OrthoDB" id="72892at2759"/>
<dbReference type="Pfam" id="PF26140">
    <property type="entry name" value="HEAT_URB1"/>
    <property type="match status" value="1"/>
</dbReference>
<sequence>MAPKRQHDVSDPEGRQNKRIKTNAGAAVPGAVSVNTPTFVNARGISAALHIYNTSQLAINLNGLRTFAAPGAWSDSIAEDRVRLLVDWIEGPGIQDVERVLDSTKNLFSVLTPLFSFLGHVVRALRTRPDAVGGVIAFGNALLSDRHAERLNRAVRQDDASLVLSCLKLWLELASVDALQERVAATWNWGGKAGTKLLSMRRKGNMNPTDDPIRHPDIRTSYILFLLSFLTPSTPSSLKQSFLSQKDTFTAIFRDLRRDHTAIIRKVLEVSWGGIWEDRRVRRTAKISVFNEWLLNQILRLYERGDNDDPSQPFSPADLAHHFLLAICTRPGVGVCFPDNGWYPRESEFGEENEVAIDDGDIEAGQGHSSRKARLYNIILANFIKVLKVGEDARQQELALKILEACPELVAAYWPAANISLEPRLSSRWIINAAFVGRVISLPVPLGCFRLSSSSLSSDADERSYRPDPPPLPTLFANAFPSLLNRTHLTKGLQAKQGLVQLLTAQTLTRCFEKLERTCSEMLKIAEVLGETPDEGQWRTRRMELQSEARRRVPDFSVIIAFSQQKIEGDGEAAEKKRAMLKEVALRLLWCYQRSLPDLVAEFRFDAGKLFTPRYCESFQGVPSEDQEHINQLSELCQLHALRLLRTSEQFNWSAKPSGFPHSFLYYFLLIRAKTRHTALKCASEELVQHLLGTSLLFEHDPNELQVWLEALPTSIRDGTVEDLDGAPLTDEAHGVISVLDDSVQRCLKTPYRYVEELGALLTTEDDAGIPLSARAPSLPSPLFMTLLEQLKAKHRVGTLSFSDTIALLAFIRRLITGLVGKQQSLKSASLLTTRLSEIVNSFDENHVTQSVTTSPRKQDYLIREVSLLSDSLELVSGGILHTSTPPPTPVSFVQEITEAPVSDDPESNRRVVSRLVDKFRLRSSPLPGSQLKDLVQAVLDKSPDGSQLRELLLLLSPKHENLWSIFSVKEAGDILEHAGSIFFVGYLHAAISNLESPEIIDTLARLAEPLLQAPYQATLLLNCLLGRLSAVRKRPDCGSKDEHACLHLLSAVLQLPLSPKIKQRFKETLFSESQIMKEIFSTPEGFTKVLTPIVKVYLNATSDDDRRLAAPYCEACLHMNVPQLARSKDWVSCWIPYLTSQQSAPLAERLIVAMAIEPDVADLLVVVLATLALNASDDIRPILKIIVLVIQQDEIFRNENALLALKNLCQLTLPLYIESSSFSPDTHVKGRAAIAVQQFRHVVQCSDEPVTISANSMKPDARISLALASLTYRTASIRQQLAQCIEESGSVIPWADTVSLVQNLLEAEILLPLEKRQLKSLSAAKSFIRKLLNSILLSVEDAQLMESCEQALRSYVLLAGVPEVAAQITLTIPSTSPMPFNRHSLRFINWMVSRDDDAEMRNCLIAFADSVLRWLVRRFSEDESDSLDLLKGLVPFGKIMRKNGSLKRHLVEPVLTSIIRSRFTVVEPVEFACVLCEMVDLPSDVSMRYLQSVLQQPQLRQASAASNPRLHCALVRLVHTLCLVHPQTACQPAQLRQVLTLYGGSLSIADRRIVNLLRMFEKQRSATALSLLATGLHGASSTRVIDLLCSLDAARILKTCVEFPQWREFNTEVDTVPETDQSDLYDPVYVFGLFSAVVSQESLKGLEWVRIGRTNVMSLAICALASKQARMRKVAATLIGATWTAIQSTEFIERDQLSYTLQLVRNVLASETDPERLPTFTVLLAAYAVHSLFHPAVLVYPHIAHFLLQRPALDPTDVPMLYNMLYPTSDDWRRERLWMLRFLSQGMRSAADWHAFRRRRAWDLLATLFSSEPEDRAVRPAIFEVLGSLTRSRYATHALVLRSSLLAWIELQLFTPKPGECLPWLRVLENICMVVNPVKMETDTYGSWRADITRCVGKVLRAVPVEKGALRALELGGRVILRLALLQGEQYWPIREVLDQCVTLLTEVERYLGDTPVPGPYVEEQSAQYHCSITPGEVPLSAEEAGERWAVCVRQLWRVGMSLPLDAEPQEGRERYRWWMELTPRLISLGSAGGEEAEWAREEVLRDIVLRSVELEDT</sequence>
<gene>
    <name evidence="5" type="ORF">DACRYDRAFT_95959</name>
</gene>
<dbReference type="PANTHER" id="PTHR13500">
    <property type="entry name" value="NUCLEOLAR PRERIBOSOMAL-ASSOCIATED PROTEIN 1"/>
    <property type="match status" value="1"/>
</dbReference>
<dbReference type="Pfam" id="PF11707">
    <property type="entry name" value="Npa1"/>
    <property type="match status" value="1"/>
</dbReference>
<dbReference type="Proteomes" id="UP000030653">
    <property type="component" value="Unassembled WGS sequence"/>
</dbReference>
<evidence type="ECO:0000256" key="1">
    <source>
        <dbReference type="SAM" id="MobiDB-lite"/>
    </source>
</evidence>
<feature type="compositionally biased region" description="Basic and acidic residues" evidence="1">
    <location>
        <begin position="1"/>
        <end position="16"/>
    </location>
</feature>
<dbReference type="Pfam" id="PF16201">
    <property type="entry name" value="NopRA1"/>
    <property type="match status" value="1"/>
</dbReference>
<dbReference type="InterPro" id="IPR016024">
    <property type="entry name" value="ARM-type_fold"/>
</dbReference>
<dbReference type="InterPro" id="IPR059018">
    <property type="entry name" value="HEAT_URB1"/>
</dbReference>
<dbReference type="GeneID" id="63692396"/>
<dbReference type="HOGENOM" id="CLU_001591_0_0_1"/>
<dbReference type="InterPro" id="IPR021714">
    <property type="entry name" value="URB1_N"/>
</dbReference>